<dbReference type="SUPFAM" id="SSF48208">
    <property type="entry name" value="Six-hairpin glycosidases"/>
    <property type="match status" value="1"/>
</dbReference>
<evidence type="ECO:0000313" key="14">
    <source>
        <dbReference type="Proteomes" id="UP001271007"/>
    </source>
</evidence>
<keyword evidence="6 10" id="KW-0378">Hydrolase</keyword>
<evidence type="ECO:0000256" key="1">
    <source>
        <dbReference type="ARBA" id="ARBA00001452"/>
    </source>
</evidence>
<evidence type="ECO:0000256" key="2">
    <source>
        <dbReference type="ARBA" id="ARBA00004308"/>
    </source>
</evidence>
<evidence type="ECO:0000313" key="13">
    <source>
        <dbReference type="EMBL" id="KAK3058445.1"/>
    </source>
</evidence>
<dbReference type="PANTHER" id="PTHR12145">
    <property type="entry name" value="MANNAN ENDO-1,6-ALPHA-MANNOSIDASE DCW1"/>
    <property type="match status" value="1"/>
</dbReference>
<dbReference type="InterPro" id="IPR014480">
    <property type="entry name" value="Mannan-1_6-alpha_mannosidase"/>
</dbReference>
<dbReference type="GO" id="GO:0009272">
    <property type="term" value="P:fungal-type cell wall biogenesis"/>
    <property type="evidence" value="ECO:0007669"/>
    <property type="project" value="TreeGrafter"/>
</dbReference>
<evidence type="ECO:0000256" key="3">
    <source>
        <dbReference type="ARBA" id="ARBA00009699"/>
    </source>
</evidence>
<evidence type="ECO:0000256" key="9">
    <source>
        <dbReference type="ARBA" id="ARBA00023295"/>
    </source>
</evidence>
<comment type="similarity">
    <text evidence="3 10">Belongs to the glycosyl hydrolase 76 family.</text>
</comment>
<dbReference type="InterPro" id="IPR005198">
    <property type="entry name" value="Glyco_hydro_76"/>
</dbReference>
<dbReference type="Proteomes" id="UP001271007">
    <property type="component" value="Unassembled WGS sequence"/>
</dbReference>
<dbReference type="Gene3D" id="1.50.10.20">
    <property type="match status" value="1"/>
</dbReference>
<evidence type="ECO:0000256" key="10">
    <source>
        <dbReference type="PIRNR" id="PIRNR016302"/>
    </source>
</evidence>
<accession>A0AAJ0GIT8</accession>
<keyword evidence="14" id="KW-1185">Reference proteome</keyword>
<evidence type="ECO:0000256" key="7">
    <source>
        <dbReference type="ARBA" id="ARBA00023136"/>
    </source>
</evidence>
<dbReference type="EMBL" id="JAWDJX010000001">
    <property type="protein sequence ID" value="KAK3058445.1"/>
    <property type="molecule type" value="Genomic_DNA"/>
</dbReference>
<dbReference type="Pfam" id="PF03663">
    <property type="entry name" value="Glyco_hydro_76"/>
    <property type="match status" value="1"/>
</dbReference>
<sequence length="461" mass="50173">MRFRALLAATTALLTPTTTAIDVNLDSPDSIKSAASNIAHGMMTWYIGNQTGQTPGILTPPDVYYWWMAGAMMGNLIDYWYYTGDSSYNAIVTEAMLFQVGPTYDYMPPNQTKTEGNDDQAFWGFAAMSAAEYRFPNPPSDQPQWLALAQGVWNSQQLRWDNEYCNGGLRWQIFTWNNGYDYKNTPSNAGFINLGARLYAYTGNETYSHWASKAWDWLAAQNLITNDQVNPPAWRILDGTYITDNCTTLTPIQWSYNVGLLLNAAAVMWNATGHPMWEERAMGIWGAAIVFFRNKIMLEAACEPAGNCNTDQLSFKAQLSRFLAASTKWMPALSPLVTPYLAASASAAAAQCTGTIAGLVGNACGFEWTTGGRWDGTYGFGQQMDALEIVLTQLIGDAAHPVTAAKGGISKGDPSAGTGGDDGSLTNRVWGPVTMGDKAGAGVLTGVVLIGWLGGTWWMVK</sequence>
<evidence type="ECO:0000256" key="5">
    <source>
        <dbReference type="ARBA" id="ARBA00022729"/>
    </source>
</evidence>
<proteinExistence type="inferred from homology"/>
<dbReference type="PANTHER" id="PTHR12145:SF36">
    <property type="entry name" value="MANNAN ENDO-1,6-ALPHA-MANNOSIDASE DCW1"/>
    <property type="match status" value="1"/>
</dbReference>
<evidence type="ECO:0000256" key="8">
    <source>
        <dbReference type="ARBA" id="ARBA00023180"/>
    </source>
</evidence>
<dbReference type="PIRSF" id="PIRSF016302">
    <property type="entry name" value="Man_a_manosd"/>
    <property type="match status" value="1"/>
</dbReference>
<keyword evidence="11" id="KW-0812">Transmembrane</keyword>
<keyword evidence="7 11" id="KW-0472">Membrane</keyword>
<gene>
    <name evidence="13" type="ORF">LTR09_000009</name>
</gene>
<keyword evidence="9 10" id="KW-0326">Glycosidase</keyword>
<dbReference type="EC" id="3.2.1.101" evidence="4 10"/>
<dbReference type="GO" id="GO:0012505">
    <property type="term" value="C:endomembrane system"/>
    <property type="evidence" value="ECO:0007669"/>
    <property type="project" value="UniProtKB-SubCell"/>
</dbReference>
<evidence type="ECO:0000256" key="12">
    <source>
        <dbReference type="SAM" id="SignalP"/>
    </source>
</evidence>
<feature type="signal peptide" evidence="12">
    <location>
        <begin position="1"/>
        <end position="20"/>
    </location>
</feature>
<keyword evidence="11" id="KW-1133">Transmembrane helix</keyword>
<comment type="caution">
    <text evidence="13">The sequence shown here is derived from an EMBL/GenBank/DDBJ whole genome shotgun (WGS) entry which is preliminary data.</text>
</comment>
<dbReference type="GO" id="GO:0016052">
    <property type="term" value="P:carbohydrate catabolic process"/>
    <property type="evidence" value="ECO:0007669"/>
    <property type="project" value="InterPro"/>
</dbReference>
<evidence type="ECO:0000256" key="6">
    <source>
        <dbReference type="ARBA" id="ARBA00022801"/>
    </source>
</evidence>
<reference evidence="13" key="1">
    <citation type="submission" date="2023-04" db="EMBL/GenBank/DDBJ databases">
        <title>Black Yeasts Isolated from many extreme environments.</title>
        <authorList>
            <person name="Coleine C."/>
            <person name="Stajich J.E."/>
            <person name="Selbmann L."/>
        </authorList>
    </citation>
    <scope>NUCLEOTIDE SEQUENCE</scope>
    <source>
        <strain evidence="13">CCFEE 5312</strain>
    </source>
</reference>
<dbReference type="InterPro" id="IPR008928">
    <property type="entry name" value="6-hairpin_glycosidase_sf"/>
</dbReference>
<evidence type="ECO:0000256" key="11">
    <source>
        <dbReference type="SAM" id="Phobius"/>
    </source>
</evidence>
<comment type="catalytic activity">
    <reaction evidence="1 10">
        <text>Random hydrolysis of (1-&gt;6)-alpha-D-mannosidic linkages in unbranched (1-&gt;6)-mannans.</text>
        <dbReference type="EC" id="3.2.1.101"/>
    </reaction>
</comment>
<keyword evidence="8" id="KW-0325">Glycoprotein</keyword>
<feature type="transmembrane region" description="Helical" evidence="11">
    <location>
        <begin position="439"/>
        <end position="460"/>
    </location>
</feature>
<feature type="chain" id="PRO_5042553246" description="Mannan endo-1,6-alpha-mannosidase" evidence="12">
    <location>
        <begin position="21"/>
        <end position="461"/>
    </location>
</feature>
<keyword evidence="5 12" id="KW-0732">Signal</keyword>
<dbReference type="AlphaFoldDB" id="A0AAJ0GIT8"/>
<organism evidence="13 14">
    <name type="scientific">Extremus antarcticus</name>
    <dbReference type="NCBI Taxonomy" id="702011"/>
    <lineage>
        <taxon>Eukaryota</taxon>
        <taxon>Fungi</taxon>
        <taxon>Dikarya</taxon>
        <taxon>Ascomycota</taxon>
        <taxon>Pezizomycotina</taxon>
        <taxon>Dothideomycetes</taxon>
        <taxon>Dothideomycetidae</taxon>
        <taxon>Mycosphaerellales</taxon>
        <taxon>Extremaceae</taxon>
        <taxon>Extremus</taxon>
    </lineage>
</organism>
<dbReference type="GO" id="GO:0008496">
    <property type="term" value="F:mannan endo-1,6-alpha-mannosidase activity"/>
    <property type="evidence" value="ECO:0007669"/>
    <property type="project" value="UniProtKB-UniRule"/>
</dbReference>
<evidence type="ECO:0000256" key="4">
    <source>
        <dbReference type="ARBA" id="ARBA00012350"/>
    </source>
</evidence>
<comment type="subcellular location">
    <subcellularLocation>
        <location evidence="2">Endomembrane system</location>
    </subcellularLocation>
</comment>
<dbReference type="FunFam" id="1.50.10.20:FF:000006">
    <property type="entry name" value="Mannan endo-1,6-alpha-mannosidase"/>
    <property type="match status" value="1"/>
</dbReference>
<name>A0AAJ0GIT8_9PEZI</name>
<protein>
    <recommendedName>
        <fullName evidence="4 10">Mannan endo-1,6-alpha-mannosidase</fullName>
        <ecNumber evidence="4 10">3.2.1.101</ecNumber>
    </recommendedName>
</protein>